<reference evidence="11 12" key="2">
    <citation type="submission" date="2019-01" db="EMBL/GenBank/DDBJ databases">
        <authorList>
            <person name="Li Y."/>
        </authorList>
    </citation>
    <scope>NUCLEOTIDE SEQUENCE [LARGE SCALE GENOMIC DNA]</scope>
    <source>
        <strain evidence="11 12">D19-10-3-21</strain>
    </source>
</reference>
<comment type="caution">
    <text evidence="11">The sequence shown here is derived from an EMBL/GenBank/DDBJ whole genome shotgun (WGS) entry which is preliminary data.</text>
</comment>
<evidence type="ECO:0000256" key="2">
    <source>
        <dbReference type="ARBA" id="ARBA00022448"/>
    </source>
</evidence>
<dbReference type="NCBIfam" id="TIGR00797">
    <property type="entry name" value="matE"/>
    <property type="match status" value="1"/>
</dbReference>
<keyword evidence="6 10" id="KW-1133">Transmembrane helix</keyword>
<keyword evidence="7" id="KW-0406">Ion transport</keyword>
<feature type="transmembrane region" description="Helical" evidence="10">
    <location>
        <begin position="159"/>
        <end position="181"/>
    </location>
</feature>
<name>A0A443KBE9_9RHOB</name>
<dbReference type="PIRSF" id="PIRSF006603">
    <property type="entry name" value="DinF"/>
    <property type="match status" value="1"/>
</dbReference>
<evidence type="ECO:0000313" key="12">
    <source>
        <dbReference type="Proteomes" id="UP000285295"/>
    </source>
</evidence>
<dbReference type="GO" id="GO:0006811">
    <property type="term" value="P:monoatomic ion transport"/>
    <property type="evidence" value="ECO:0007669"/>
    <property type="project" value="UniProtKB-KW"/>
</dbReference>
<dbReference type="PANTHER" id="PTHR43298">
    <property type="entry name" value="MULTIDRUG RESISTANCE PROTEIN NORM-RELATED"/>
    <property type="match status" value="1"/>
</dbReference>
<keyword evidence="8 10" id="KW-0472">Membrane</keyword>
<evidence type="ECO:0000256" key="3">
    <source>
        <dbReference type="ARBA" id="ARBA00022449"/>
    </source>
</evidence>
<feature type="transmembrane region" description="Helical" evidence="10">
    <location>
        <begin position="234"/>
        <end position="256"/>
    </location>
</feature>
<feature type="transmembrane region" description="Helical" evidence="10">
    <location>
        <begin position="91"/>
        <end position="118"/>
    </location>
</feature>
<evidence type="ECO:0000256" key="9">
    <source>
        <dbReference type="ARBA" id="ARBA00031636"/>
    </source>
</evidence>
<dbReference type="Pfam" id="PF01554">
    <property type="entry name" value="MatE"/>
    <property type="match status" value="2"/>
</dbReference>
<accession>A0A443KBE9</accession>
<dbReference type="PANTHER" id="PTHR43298:SF2">
    <property type="entry name" value="FMN_FAD EXPORTER YEEO-RELATED"/>
    <property type="match status" value="1"/>
</dbReference>
<feature type="transmembrane region" description="Helical" evidence="10">
    <location>
        <begin position="276"/>
        <end position="296"/>
    </location>
</feature>
<evidence type="ECO:0000256" key="10">
    <source>
        <dbReference type="SAM" id="Phobius"/>
    </source>
</evidence>
<dbReference type="InterPro" id="IPR050222">
    <property type="entry name" value="MATE_MdtK"/>
</dbReference>
<keyword evidence="2" id="KW-0813">Transport</keyword>
<feature type="transmembrane region" description="Helical" evidence="10">
    <location>
        <begin position="193"/>
        <end position="213"/>
    </location>
</feature>
<dbReference type="AlphaFoldDB" id="A0A443KBE9"/>
<dbReference type="CDD" id="cd13131">
    <property type="entry name" value="MATE_NorM_like"/>
    <property type="match status" value="1"/>
</dbReference>
<organism evidence="11 12">
    <name type="scientific">Paenirhodobacter populi</name>
    <dbReference type="NCBI Taxonomy" id="2306993"/>
    <lineage>
        <taxon>Bacteria</taxon>
        <taxon>Pseudomonadati</taxon>
        <taxon>Pseudomonadota</taxon>
        <taxon>Alphaproteobacteria</taxon>
        <taxon>Rhodobacterales</taxon>
        <taxon>Rhodobacter group</taxon>
        <taxon>Paenirhodobacter</taxon>
    </lineage>
</organism>
<dbReference type="InterPro" id="IPR002528">
    <property type="entry name" value="MATE_fam"/>
</dbReference>
<comment type="subcellular location">
    <subcellularLocation>
        <location evidence="1">Cell inner membrane</location>
        <topology evidence="1">Multi-pass membrane protein</topology>
    </subcellularLocation>
</comment>
<feature type="transmembrane region" description="Helical" evidence="10">
    <location>
        <begin position="12"/>
        <end position="39"/>
    </location>
</feature>
<dbReference type="GO" id="GO:0005886">
    <property type="term" value="C:plasma membrane"/>
    <property type="evidence" value="ECO:0007669"/>
    <property type="project" value="UniProtKB-SubCell"/>
</dbReference>
<evidence type="ECO:0000256" key="7">
    <source>
        <dbReference type="ARBA" id="ARBA00023065"/>
    </source>
</evidence>
<evidence type="ECO:0000256" key="5">
    <source>
        <dbReference type="ARBA" id="ARBA00022692"/>
    </source>
</evidence>
<sequence length="465" mass="49815">MRPSYYEHLRALLLLGLPLIGSNLAQMGLHVVDTVMLGWYGVQELAAVVLASGLFFVLFILGSGFSYALMGRVATALGAGDETQVRRDARMTIWLSILFGALAMPVMWWSGAILLALGQAPAIAALVQEFLRIALFGMIPALIVAVMKGYLSAFERTRVVLLVTVAAVAVNIAMNWLFIFGNLGMPRLGLRGAAISSVVVQSLTALLLLAYAARVPELRRFHLFARFWRPDWEAFRAVARVGLPIGITSVFETGFFQASAIMMGWIGTAQLAAHGIVLQLASLAFMVHLGLSNAATVRAGRALGARDIPRLRDGAKVALALSLGFGLVTVAAFVLVPRPLLGLFLDHANPESERIMIVGVGLLAVAGLFQIFDATQVVALGLLRGMQDTRVPMWIAGGSYWLVGVPASYVLAFPLGYGGVGLWLGLMLGLICAATILIARFWRGPWLRPAQDGPRCAGHTAIKSA</sequence>
<feature type="transmembrane region" description="Helical" evidence="10">
    <location>
        <begin position="317"/>
        <end position="336"/>
    </location>
</feature>
<evidence type="ECO:0000256" key="8">
    <source>
        <dbReference type="ARBA" id="ARBA00023136"/>
    </source>
</evidence>
<feature type="transmembrane region" description="Helical" evidence="10">
    <location>
        <begin position="421"/>
        <end position="442"/>
    </location>
</feature>
<protein>
    <recommendedName>
        <fullName evidence="9">Multidrug-efflux transporter</fullName>
    </recommendedName>
</protein>
<dbReference type="GO" id="GO:0015297">
    <property type="term" value="F:antiporter activity"/>
    <property type="evidence" value="ECO:0007669"/>
    <property type="project" value="UniProtKB-KW"/>
</dbReference>
<feature type="transmembrane region" description="Helical" evidence="10">
    <location>
        <begin position="356"/>
        <end position="382"/>
    </location>
</feature>
<keyword evidence="4" id="KW-1003">Cell membrane</keyword>
<dbReference type="EMBL" id="SAUX01000009">
    <property type="protein sequence ID" value="RWR30090.1"/>
    <property type="molecule type" value="Genomic_DNA"/>
</dbReference>
<dbReference type="OrthoDB" id="9780160at2"/>
<dbReference type="InterPro" id="IPR048279">
    <property type="entry name" value="MdtK-like"/>
</dbReference>
<keyword evidence="3" id="KW-0050">Antiport</keyword>
<evidence type="ECO:0000256" key="6">
    <source>
        <dbReference type="ARBA" id="ARBA00022989"/>
    </source>
</evidence>
<feature type="transmembrane region" description="Helical" evidence="10">
    <location>
        <begin position="45"/>
        <end position="70"/>
    </location>
</feature>
<gene>
    <name evidence="11" type="ORF">D2T31_08730</name>
</gene>
<dbReference type="GO" id="GO:0042910">
    <property type="term" value="F:xenobiotic transmembrane transporter activity"/>
    <property type="evidence" value="ECO:0007669"/>
    <property type="project" value="InterPro"/>
</dbReference>
<feature type="transmembrane region" description="Helical" evidence="10">
    <location>
        <begin position="394"/>
        <end position="415"/>
    </location>
</feature>
<evidence type="ECO:0000313" key="11">
    <source>
        <dbReference type="EMBL" id="RWR30090.1"/>
    </source>
</evidence>
<keyword evidence="5 10" id="KW-0812">Transmembrane</keyword>
<reference evidence="11 12" key="1">
    <citation type="submission" date="2019-01" db="EMBL/GenBank/DDBJ databases">
        <title>Sinorhodobacter populi sp. nov. isolated from the symptomatic bark tissue of Populus euramericana canker.</title>
        <authorList>
            <person name="Xu G."/>
        </authorList>
    </citation>
    <scope>NUCLEOTIDE SEQUENCE [LARGE SCALE GENOMIC DNA]</scope>
    <source>
        <strain evidence="11 12">D19-10-3-21</strain>
    </source>
</reference>
<dbReference type="Proteomes" id="UP000285295">
    <property type="component" value="Unassembled WGS sequence"/>
</dbReference>
<feature type="transmembrane region" description="Helical" evidence="10">
    <location>
        <begin position="130"/>
        <end position="147"/>
    </location>
</feature>
<proteinExistence type="predicted"/>
<evidence type="ECO:0000256" key="1">
    <source>
        <dbReference type="ARBA" id="ARBA00004429"/>
    </source>
</evidence>
<evidence type="ECO:0000256" key="4">
    <source>
        <dbReference type="ARBA" id="ARBA00022475"/>
    </source>
</evidence>